<keyword evidence="1" id="KW-0812">Transmembrane</keyword>
<comment type="caution">
    <text evidence="2">The sequence shown here is derived from an EMBL/GenBank/DDBJ whole genome shotgun (WGS) entry which is preliminary data.</text>
</comment>
<keyword evidence="1" id="KW-0472">Membrane</keyword>
<sequence length="213" mass="22758">MSDEAESRAKDRAEAAKVRKRWVTLGEVLGVAAVLISGLTLWNNWNDRRETKAEKAATEQRASAKVAKLVLVAADGGKQTLALKPAASEQSVQSQTILFPTSLGVSPAATTGEPRIEGGWFEHALIKAREAAGLPDNSRGDERLPVVIVTQYLADGDPHEDVALYDVGYTISGKFLGGHSVTLRGISLVAKVKRAHAQAGLDARWKTLLPAAK</sequence>
<dbReference type="Proteomes" id="UP000245890">
    <property type="component" value="Unassembled WGS sequence"/>
</dbReference>
<keyword evidence="3" id="KW-1185">Reference proteome</keyword>
<reference evidence="2 3" key="1">
    <citation type="submission" date="2018-05" db="EMBL/GenBank/DDBJ databases">
        <title>Description of Sphingomonas pokkalii sp nov, isolated from the rhizosphere of saline tolerant pokkali rice and its draft genome analysis.</title>
        <authorList>
            <person name="Menon R."/>
            <person name="Kumari S."/>
            <person name="Rameshkumar N."/>
        </authorList>
    </citation>
    <scope>NUCLEOTIDE SEQUENCE [LARGE SCALE GENOMIC DNA]</scope>
    <source>
        <strain evidence="2 3">L3B27</strain>
    </source>
</reference>
<evidence type="ECO:0000313" key="3">
    <source>
        <dbReference type="Proteomes" id="UP000245890"/>
    </source>
</evidence>
<dbReference type="AlphaFoldDB" id="A0A2U0SCI3"/>
<gene>
    <name evidence="2" type="ORF">DD559_06860</name>
</gene>
<protein>
    <submittedName>
        <fullName evidence="2">Uncharacterized protein</fullName>
    </submittedName>
</protein>
<keyword evidence="1" id="KW-1133">Transmembrane helix</keyword>
<accession>A0A2U0SCI3</accession>
<evidence type="ECO:0000256" key="1">
    <source>
        <dbReference type="SAM" id="Phobius"/>
    </source>
</evidence>
<feature type="transmembrane region" description="Helical" evidence="1">
    <location>
        <begin position="21"/>
        <end position="42"/>
    </location>
</feature>
<proteinExistence type="predicted"/>
<name>A0A2U0SCI3_9SPHN</name>
<dbReference type="RefSeq" id="WP_116468531.1">
    <property type="nucleotide sequence ID" value="NZ_QENQ01000001.1"/>
</dbReference>
<organism evidence="2 3">
    <name type="scientific">Sphingomonas pokkalii</name>
    <dbReference type="NCBI Taxonomy" id="2175090"/>
    <lineage>
        <taxon>Bacteria</taxon>
        <taxon>Pseudomonadati</taxon>
        <taxon>Pseudomonadota</taxon>
        <taxon>Alphaproteobacteria</taxon>
        <taxon>Sphingomonadales</taxon>
        <taxon>Sphingomonadaceae</taxon>
        <taxon>Sphingomonas</taxon>
    </lineage>
</organism>
<dbReference type="EMBL" id="QENQ01000001">
    <property type="protein sequence ID" value="PVX29088.1"/>
    <property type="molecule type" value="Genomic_DNA"/>
</dbReference>
<evidence type="ECO:0000313" key="2">
    <source>
        <dbReference type="EMBL" id="PVX29088.1"/>
    </source>
</evidence>
<dbReference type="OrthoDB" id="7499953at2"/>